<comment type="subcellular location">
    <subcellularLocation>
        <location evidence="2 18">Mitochondrion inner membrane</location>
        <topology evidence="2 18">Multi-pass membrane protein</topology>
    </subcellularLocation>
</comment>
<evidence type="ECO:0000256" key="3">
    <source>
        <dbReference type="ARBA" id="ARBA00007012"/>
    </source>
</evidence>
<feature type="transmembrane region" description="Helical" evidence="18">
    <location>
        <begin position="6"/>
        <end position="30"/>
    </location>
</feature>
<keyword evidence="10 18" id="KW-1278">Translocase</keyword>
<protein>
    <recommendedName>
        <fullName evidence="5 18">NADH-ubiquinone oxidoreductase chain 2</fullName>
        <ecNumber evidence="4 18">7.1.1.2</ecNumber>
    </recommendedName>
</protein>
<dbReference type="InterPro" id="IPR001750">
    <property type="entry name" value="ND/Mrp_TM"/>
</dbReference>
<keyword evidence="14 18" id="KW-0830">Ubiquinone</keyword>
<feature type="transmembrane region" description="Helical" evidence="18">
    <location>
        <begin position="142"/>
        <end position="161"/>
    </location>
</feature>
<feature type="transmembrane region" description="Helical" evidence="18">
    <location>
        <begin position="51"/>
        <end position="74"/>
    </location>
</feature>
<dbReference type="GO" id="GO:0005743">
    <property type="term" value="C:mitochondrial inner membrane"/>
    <property type="evidence" value="ECO:0007669"/>
    <property type="project" value="UniProtKB-SubCell"/>
</dbReference>
<comment type="catalytic activity">
    <reaction evidence="17 18">
        <text>a ubiquinone + NADH + 5 H(+)(in) = a ubiquinol + NAD(+) + 4 H(+)(out)</text>
        <dbReference type="Rhea" id="RHEA:29091"/>
        <dbReference type="Rhea" id="RHEA-COMP:9565"/>
        <dbReference type="Rhea" id="RHEA-COMP:9566"/>
        <dbReference type="ChEBI" id="CHEBI:15378"/>
        <dbReference type="ChEBI" id="CHEBI:16389"/>
        <dbReference type="ChEBI" id="CHEBI:17976"/>
        <dbReference type="ChEBI" id="CHEBI:57540"/>
        <dbReference type="ChEBI" id="CHEBI:57945"/>
        <dbReference type="EC" id="7.1.1.2"/>
    </reaction>
</comment>
<evidence type="ECO:0000256" key="15">
    <source>
        <dbReference type="ARBA" id="ARBA00023128"/>
    </source>
</evidence>
<accession>A0A343C1T1</accession>
<geneLocation type="mitochondrion" evidence="20"/>
<evidence type="ECO:0000256" key="17">
    <source>
        <dbReference type="ARBA" id="ARBA00049551"/>
    </source>
</evidence>
<evidence type="ECO:0000256" key="9">
    <source>
        <dbReference type="ARBA" id="ARBA00022792"/>
    </source>
</evidence>
<comment type="function">
    <text evidence="18">Core subunit of the mitochondrial membrane respiratory chain NADH dehydrogenase (Complex I) which catalyzes electron transfer from NADH through the respiratory chain, using ubiquinone as an electron acceptor. Essential for the catalytic activity and assembly of complex I.</text>
</comment>
<evidence type="ECO:0000313" key="20">
    <source>
        <dbReference type="EMBL" id="ARH53974.1"/>
    </source>
</evidence>
<evidence type="ECO:0000256" key="1">
    <source>
        <dbReference type="ARBA" id="ARBA00003257"/>
    </source>
</evidence>
<evidence type="ECO:0000256" key="5">
    <source>
        <dbReference type="ARBA" id="ARBA00021008"/>
    </source>
</evidence>
<dbReference type="EMBL" id="KX087330">
    <property type="protein sequence ID" value="ARH53974.1"/>
    <property type="molecule type" value="Genomic_DNA"/>
</dbReference>
<evidence type="ECO:0000256" key="13">
    <source>
        <dbReference type="ARBA" id="ARBA00023027"/>
    </source>
</evidence>
<dbReference type="PRINTS" id="PR01436">
    <property type="entry name" value="NADHDHGNASE2"/>
</dbReference>
<keyword evidence="15 18" id="KW-0496">Mitochondrion</keyword>
<evidence type="ECO:0000256" key="4">
    <source>
        <dbReference type="ARBA" id="ARBA00012944"/>
    </source>
</evidence>
<keyword evidence="7 18" id="KW-0679">Respiratory chain</keyword>
<keyword evidence="12 18" id="KW-1133">Transmembrane helix</keyword>
<organism evidence="20">
    <name type="scientific">Pantoxystus rubricollis</name>
    <dbReference type="NCBI Taxonomy" id="1738269"/>
    <lineage>
        <taxon>Eukaryota</taxon>
        <taxon>Metazoa</taxon>
        <taxon>Ecdysozoa</taxon>
        <taxon>Arthropoda</taxon>
        <taxon>Hexapoda</taxon>
        <taxon>Insecta</taxon>
        <taxon>Pterygota</taxon>
        <taxon>Neoptera</taxon>
        <taxon>Endopterygota</taxon>
        <taxon>Coleoptera</taxon>
        <taxon>Polyphaga</taxon>
        <taxon>Cucujiformia</taxon>
        <taxon>Curculionidae</taxon>
        <taxon>Molytinae</taxon>
        <taxon>Cleogonini</taxon>
        <taxon>Pantoxystus</taxon>
    </lineage>
</organism>
<comment type="function">
    <text evidence="1">Core subunit of the mitochondrial membrane respiratory chain NADH dehydrogenase (Complex I) that is believed to belong to the minimal assembly required for catalysis. Complex I functions in the transfer of electrons from NADH to the respiratory chain. The immediate electron acceptor for the enzyme is believed to be ubiquinone.</text>
</comment>
<evidence type="ECO:0000256" key="10">
    <source>
        <dbReference type="ARBA" id="ARBA00022967"/>
    </source>
</evidence>
<keyword evidence="11 18" id="KW-0249">Electron transport</keyword>
<evidence type="ECO:0000259" key="19">
    <source>
        <dbReference type="Pfam" id="PF00361"/>
    </source>
</evidence>
<evidence type="ECO:0000256" key="7">
    <source>
        <dbReference type="ARBA" id="ARBA00022660"/>
    </source>
</evidence>
<keyword evidence="6" id="KW-0813">Transport</keyword>
<evidence type="ECO:0000256" key="18">
    <source>
        <dbReference type="RuleBase" id="RU003403"/>
    </source>
</evidence>
<sequence>MYKSLFLIMLMISTIISISSMSWMMAWIGLEINLLALMPLLKTNNNNSTEAIMKYFMIQAMASAIFLFSIIIFIDNDYLKPFKNQSLILLNSSLLLKLGVAPFHFWLPEVISGLNWKMNFIMLTWQKISPMILLSYNTNTTMYLSIIIIMSSFISSIQGLNQTCMRKIFAYSSINHMSWMISALMNSMSTWLIYFIIYSMMNMNIMIIFNKYKIYYLNQMSYLFYSNKYLKYFFMLNFLNLGGLPPFLGFFPKWLTVNFMILNNHYITTVILIIFSLISLYFYMRITFSSFSFYINESIKKTFNKIHYMHFFMNFMSLMSLTICTMMVNFL</sequence>
<dbReference type="GO" id="GO:0008137">
    <property type="term" value="F:NADH dehydrogenase (ubiquinone) activity"/>
    <property type="evidence" value="ECO:0007669"/>
    <property type="project" value="UniProtKB-EC"/>
</dbReference>
<dbReference type="PANTHER" id="PTHR46552">
    <property type="entry name" value="NADH-UBIQUINONE OXIDOREDUCTASE CHAIN 2"/>
    <property type="match status" value="1"/>
</dbReference>
<dbReference type="PANTHER" id="PTHR46552:SF1">
    <property type="entry name" value="NADH-UBIQUINONE OXIDOREDUCTASE CHAIN 2"/>
    <property type="match status" value="1"/>
</dbReference>
<dbReference type="InterPro" id="IPR050175">
    <property type="entry name" value="Complex_I_Subunit_2"/>
</dbReference>
<evidence type="ECO:0000256" key="12">
    <source>
        <dbReference type="ARBA" id="ARBA00022989"/>
    </source>
</evidence>
<evidence type="ECO:0000256" key="6">
    <source>
        <dbReference type="ARBA" id="ARBA00022448"/>
    </source>
</evidence>
<dbReference type="EC" id="7.1.1.2" evidence="4 18"/>
<gene>
    <name evidence="20" type="primary">nad2</name>
</gene>
<evidence type="ECO:0000256" key="16">
    <source>
        <dbReference type="ARBA" id="ARBA00023136"/>
    </source>
</evidence>
<dbReference type="InterPro" id="IPR003917">
    <property type="entry name" value="NADH_UbQ_OxRdtase_chain2"/>
</dbReference>
<name>A0A343C1T1_9CUCU</name>
<evidence type="ECO:0000256" key="11">
    <source>
        <dbReference type="ARBA" id="ARBA00022982"/>
    </source>
</evidence>
<evidence type="ECO:0000256" key="2">
    <source>
        <dbReference type="ARBA" id="ARBA00004448"/>
    </source>
</evidence>
<feature type="transmembrane region" description="Helical" evidence="18">
    <location>
        <begin position="307"/>
        <end position="328"/>
    </location>
</feature>
<keyword evidence="13 18" id="KW-0520">NAD</keyword>
<keyword evidence="9 18" id="KW-0999">Mitochondrion inner membrane</keyword>
<proteinExistence type="inferred from homology"/>
<feature type="domain" description="NADH:quinone oxidoreductase/Mrp antiporter transmembrane" evidence="19">
    <location>
        <begin position="20"/>
        <end position="278"/>
    </location>
</feature>
<feature type="transmembrane region" description="Helical" evidence="18">
    <location>
        <begin position="266"/>
        <end position="286"/>
    </location>
</feature>
<dbReference type="AlphaFoldDB" id="A0A343C1T1"/>
<evidence type="ECO:0000256" key="8">
    <source>
        <dbReference type="ARBA" id="ARBA00022692"/>
    </source>
</evidence>
<keyword evidence="16 18" id="KW-0472">Membrane</keyword>
<keyword evidence="8 18" id="KW-0812">Transmembrane</keyword>
<evidence type="ECO:0000256" key="14">
    <source>
        <dbReference type="ARBA" id="ARBA00023075"/>
    </source>
</evidence>
<feature type="transmembrane region" description="Helical" evidence="18">
    <location>
        <begin position="191"/>
        <end position="209"/>
    </location>
</feature>
<reference evidence="20" key="1">
    <citation type="submission" date="2016-04" db="EMBL/GenBank/DDBJ databases">
        <title>Mitochondria of beetle species.</title>
        <authorList>
            <person name="Hunter A."/>
            <person name="Moriniere J."/>
            <person name="Tang P."/>
            <person name="Linard B."/>
            <person name="Crampton-Platt A."/>
            <person name="Vogler A.P."/>
        </authorList>
    </citation>
    <scope>NUCLEOTIDE SEQUENCE</scope>
</reference>
<dbReference type="GO" id="GO:0006120">
    <property type="term" value="P:mitochondrial electron transport, NADH to ubiquinone"/>
    <property type="evidence" value="ECO:0007669"/>
    <property type="project" value="InterPro"/>
</dbReference>
<dbReference type="Pfam" id="PF00361">
    <property type="entry name" value="Proton_antipo_M"/>
    <property type="match status" value="1"/>
</dbReference>
<feature type="transmembrane region" description="Helical" evidence="18">
    <location>
        <begin position="229"/>
        <end position="251"/>
    </location>
</feature>
<comment type="similarity">
    <text evidence="3 18">Belongs to the complex I subunit 2 family.</text>
</comment>